<reference evidence="1 2" key="1">
    <citation type="journal article" date="2017" name="Genome Announc.">
        <title>Genome sequence of the saprophytic ascomycete Epicoccum nigrum ICMP 19927 strain isolated from New Zealand.</title>
        <authorList>
            <person name="Fokin M."/>
            <person name="Fleetwood D."/>
            <person name="Weir B.S."/>
            <person name="Villas-Boas S.G."/>
        </authorList>
    </citation>
    <scope>NUCLEOTIDE SEQUENCE [LARGE SCALE GENOMIC DNA]</scope>
    <source>
        <strain evidence="1 2">ICMP 19927</strain>
    </source>
</reference>
<organism evidence="1 2">
    <name type="scientific">Epicoccum nigrum</name>
    <name type="common">Soil fungus</name>
    <name type="synonym">Epicoccum purpurascens</name>
    <dbReference type="NCBI Taxonomy" id="105696"/>
    <lineage>
        <taxon>Eukaryota</taxon>
        <taxon>Fungi</taxon>
        <taxon>Dikarya</taxon>
        <taxon>Ascomycota</taxon>
        <taxon>Pezizomycotina</taxon>
        <taxon>Dothideomycetes</taxon>
        <taxon>Pleosporomycetidae</taxon>
        <taxon>Pleosporales</taxon>
        <taxon>Pleosporineae</taxon>
        <taxon>Didymellaceae</taxon>
        <taxon>Epicoccum</taxon>
    </lineage>
</organism>
<gene>
    <name evidence="1" type="ORF">B5807_09542</name>
</gene>
<dbReference type="EMBL" id="KZ107853">
    <property type="protein sequence ID" value="OSS45874.1"/>
    <property type="molecule type" value="Genomic_DNA"/>
</dbReference>
<evidence type="ECO:0000313" key="1">
    <source>
        <dbReference type="EMBL" id="OSS45874.1"/>
    </source>
</evidence>
<sequence>MTRLGLEIDSAQARCGLGDSLHDALWFSWSSCAQGLLSTHRSRAAMRLNACTHHLLVLQVLHRTLKQQLFALPRLESSSCIASKHESRSLNPKAKVLAHLTNQNCR</sequence>
<keyword evidence="2" id="KW-1185">Reference proteome</keyword>
<proteinExistence type="predicted"/>
<evidence type="ECO:0000313" key="2">
    <source>
        <dbReference type="Proteomes" id="UP000193240"/>
    </source>
</evidence>
<dbReference type="Proteomes" id="UP000193240">
    <property type="component" value="Unassembled WGS sequence"/>
</dbReference>
<dbReference type="AlphaFoldDB" id="A0A1Y2LPI3"/>
<protein>
    <submittedName>
        <fullName evidence="1">Uncharacterized protein</fullName>
    </submittedName>
</protein>
<accession>A0A1Y2LPI3</accession>
<dbReference type="InParanoid" id="A0A1Y2LPI3"/>
<name>A0A1Y2LPI3_EPING</name>